<dbReference type="PROSITE" id="PS51257">
    <property type="entry name" value="PROKAR_LIPOPROTEIN"/>
    <property type="match status" value="1"/>
</dbReference>
<protein>
    <recommendedName>
        <fullName evidence="7">TRAP transporter small permease protein</fullName>
    </recommendedName>
</protein>
<reference evidence="9 10" key="1">
    <citation type="journal article" date="2021" name="Arch. Microbiol.">
        <title>Thalassobius aquimarinus sp. nov., isolated from the Sea of Japan seashore.</title>
        <authorList>
            <person name="Kurilenko V.V."/>
            <person name="Romanenko L.A."/>
            <person name="Chernysheva N.Y."/>
            <person name="Velansky P.V."/>
            <person name="Tekutyeva L.A."/>
            <person name="Isaeva M.P."/>
            <person name="Mikhailov V.V."/>
        </authorList>
    </citation>
    <scope>NUCLEOTIDE SEQUENCE [LARGE SCALE GENOMIC DNA]</scope>
    <source>
        <strain evidence="9 10">KMM 8518</strain>
    </source>
</reference>
<dbReference type="Proteomes" id="UP001195941">
    <property type="component" value="Unassembled WGS sequence"/>
</dbReference>
<evidence type="ECO:0000256" key="2">
    <source>
        <dbReference type="ARBA" id="ARBA00022448"/>
    </source>
</evidence>
<sequence length="161" mass="17328">MTRLADILRAIIGVIAGLGVLSYGCAALVTVADIIGRTIGLPVAGVVEMVQLFVVTGTWLVIPYAFLTGAHVGVDFILMAMPRRIRRVAGGVIGAGTLALIGLMLWYAFQTFSVRTMFGDKSQQLGIPIEYYWYPLLTGLGLSLVAVVLEFFSSQRSAHHV</sequence>
<comment type="subunit">
    <text evidence="7">The complex comprises the extracytoplasmic solute receptor protein and the two transmembrane proteins.</text>
</comment>
<keyword evidence="4 7" id="KW-0812">Transmembrane</keyword>
<gene>
    <name evidence="9" type="ORF">IT775_09785</name>
</gene>
<keyword evidence="3" id="KW-1003">Cell membrane</keyword>
<dbReference type="InterPro" id="IPR055348">
    <property type="entry name" value="DctQ"/>
</dbReference>
<evidence type="ECO:0000256" key="5">
    <source>
        <dbReference type="ARBA" id="ARBA00022989"/>
    </source>
</evidence>
<feature type="transmembrane region" description="Helical" evidence="7">
    <location>
        <begin position="49"/>
        <end position="67"/>
    </location>
</feature>
<keyword evidence="10" id="KW-1185">Reference proteome</keyword>
<evidence type="ECO:0000256" key="3">
    <source>
        <dbReference type="ARBA" id="ARBA00022475"/>
    </source>
</evidence>
<dbReference type="Pfam" id="PF04290">
    <property type="entry name" value="DctQ"/>
    <property type="match status" value="1"/>
</dbReference>
<keyword evidence="7" id="KW-0997">Cell inner membrane</keyword>
<keyword evidence="5 7" id="KW-1133">Transmembrane helix</keyword>
<evidence type="ECO:0000313" key="9">
    <source>
        <dbReference type="EMBL" id="MBR9651412.1"/>
    </source>
</evidence>
<evidence type="ECO:0000256" key="7">
    <source>
        <dbReference type="RuleBase" id="RU369079"/>
    </source>
</evidence>
<dbReference type="EMBL" id="JADMKU010000007">
    <property type="protein sequence ID" value="MBR9651412.1"/>
    <property type="molecule type" value="Genomic_DNA"/>
</dbReference>
<accession>A0ABS5HRM4</accession>
<evidence type="ECO:0000313" key="10">
    <source>
        <dbReference type="Proteomes" id="UP001195941"/>
    </source>
</evidence>
<keyword evidence="6 7" id="KW-0472">Membrane</keyword>
<feature type="transmembrane region" description="Helical" evidence="7">
    <location>
        <begin position="88"/>
        <end position="109"/>
    </location>
</feature>
<comment type="caution">
    <text evidence="9">The sequence shown here is derived from an EMBL/GenBank/DDBJ whole genome shotgun (WGS) entry which is preliminary data.</text>
</comment>
<name>A0ABS5HRM4_9RHOB</name>
<feature type="transmembrane region" description="Helical" evidence="7">
    <location>
        <begin position="131"/>
        <end position="152"/>
    </location>
</feature>
<dbReference type="RefSeq" id="WP_212700932.1">
    <property type="nucleotide sequence ID" value="NZ_JADMKU010000007.1"/>
</dbReference>
<keyword evidence="2 7" id="KW-0813">Transport</keyword>
<evidence type="ECO:0000259" key="8">
    <source>
        <dbReference type="Pfam" id="PF04290"/>
    </source>
</evidence>
<comment type="similarity">
    <text evidence="7">Belongs to the TRAP transporter small permease family.</text>
</comment>
<organism evidence="9 10">
    <name type="scientific">Thalassovita aquimarina</name>
    <dbReference type="NCBI Taxonomy" id="2785917"/>
    <lineage>
        <taxon>Bacteria</taxon>
        <taxon>Pseudomonadati</taxon>
        <taxon>Pseudomonadota</taxon>
        <taxon>Alphaproteobacteria</taxon>
        <taxon>Rhodobacterales</taxon>
        <taxon>Roseobacteraceae</taxon>
        <taxon>Thalassovita</taxon>
    </lineage>
</organism>
<proteinExistence type="inferred from homology"/>
<comment type="subcellular location">
    <subcellularLocation>
        <location evidence="7">Cell inner membrane</location>
        <topology evidence="7">Multi-pass membrane protein</topology>
    </subcellularLocation>
    <subcellularLocation>
        <location evidence="1">Cell membrane</location>
        <topology evidence="1">Multi-pass membrane protein</topology>
    </subcellularLocation>
</comment>
<comment type="function">
    <text evidence="7">Part of the tripartite ATP-independent periplasmic (TRAP) transport system.</text>
</comment>
<evidence type="ECO:0000256" key="4">
    <source>
        <dbReference type="ARBA" id="ARBA00022692"/>
    </source>
</evidence>
<evidence type="ECO:0000256" key="6">
    <source>
        <dbReference type="ARBA" id="ARBA00023136"/>
    </source>
</evidence>
<feature type="domain" description="Tripartite ATP-independent periplasmic transporters DctQ component" evidence="8">
    <location>
        <begin position="27"/>
        <end position="154"/>
    </location>
</feature>
<evidence type="ECO:0000256" key="1">
    <source>
        <dbReference type="ARBA" id="ARBA00004651"/>
    </source>
</evidence>
<feature type="transmembrane region" description="Helical" evidence="7">
    <location>
        <begin position="7"/>
        <end position="29"/>
    </location>
</feature>